<gene>
    <name evidence="4" type="ORF">pdam_00008489</name>
</gene>
<evidence type="ECO:0000256" key="2">
    <source>
        <dbReference type="ARBA" id="ARBA00022771"/>
    </source>
</evidence>
<evidence type="ECO:0008006" key="6">
    <source>
        <dbReference type="Google" id="ProtNLM"/>
    </source>
</evidence>
<dbReference type="InterPro" id="IPR017907">
    <property type="entry name" value="Znf_RING_CS"/>
</dbReference>
<accession>A0A3M6U4G9</accession>
<keyword evidence="2" id="KW-0863">Zinc-finger</keyword>
<keyword evidence="3" id="KW-0862">Zinc</keyword>
<dbReference type="PROSITE" id="PS00518">
    <property type="entry name" value="ZF_RING_1"/>
    <property type="match status" value="1"/>
</dbReference>
<dbReference type="InterPro" id="IPR013083">
    <property type="entry name" value="Znf_RING/FYVE/PHD"/>
</dbReference>
<reference evidence="4 5" key="1">
    <citation type="journal article" date="2018" name="Sci. Rep.">
        <title>Comparative analysis of the Pocillopora damicornis genome highlights role of immune system in coral evolution.</title>
        <authorList>
            <person name="Cunning R."/>
            <person name="Bay R.A."/>
            <person name="Gillette P."/>
            <person name="Baker A.C."/>
            <person name="Traylor-Knowles N."/>
        </authorList>
    </citation>
    <scope>NUCLEOTIDE SEQUENCE [LARGE SCALE GENOMIC DNA]</scope>
    <source>
        <strain evidence="4">RSMAS</strain>
        <tissue evidence="4">Whole animal</tissue>
    </source>
</reference>
<keyword evidence="5" id="KW-1185">Reference proteome</keyword>
<evidence type="ECO:0000256" key="3">
    <source>
        <dbReference type="ARBA" id="ARBA00022833"/>
    </source>
</evidence>
<proteinExistence type="predicted"/>
<dbReference type="Gene3D" id="3.30.40.10">
    <property type="entry name" value="Zinc/RING finger domain, C3HC4 (zinc finger)"/>
    <property type="match status" value="2"/>
</dbReference>
<dbReference type="SUPFAM" id="SSF57850">
    <property type="entry name" value="RING/U-box"/>
    <property type="match status" value="1"/>
</dbReference>
<sequence>MDRAVFQPARSPRGLDVLSVEKQLATTLYFLKDQGSLTMTANAFVVANCSLLGGSKNAELATQCGHSFCGFCVNILRSRDQGQSARCEICRQPVTTFFPNRLANAALGLVHGHCKWCGSKITPNQPKDHLERCPELEVSCQQCQESIKQEEMDARRRTLVMDVVC</sequence>
<evidence type="ECO:0000256" key="1">
    <source>
        <dbReference type="ARBA" id="ARBA00022723"/>
    </source>
</evidence>
<name>A0A3M6U4G9_POCDA</name>
<protein>
    <recommendedName>
        <fullName evidence="6">RING-type domain-containing protein</fullName>
    </recommendedName>
</protein>
<dbReference type="Proteomes" id="UP000275408">
    <property type="component" value="Unassembled WGS sequence"/>
</dbReference>
<organism evidence="4 5">
    <name type="scientific">Pocillopora damicornis</name>
    <name type="common">Cauliflower coral</name>
    <name type="synonym">Millepora damicornis</name>
    <dbReference type="NCBI Taxonomy" id="46731"/>
    <lineage>
        <taxon>Eukaryota</taxon>
        <taxon>Metazoa</taxon>
        <taxon>Cnidaria</taxon>
        <taxon>Anthozoa</taxon>
        <taxon>Hexacorallia</taxon>
        <taxon>Scleractinia</taxon>
        <taxon>Astrocoeniina</taxon>
        <taxon>Pocilloporidae</taxon>
        <taxon>Pocillopora</taxon>
    </lineage>
</organism>
<keyword evidence="1" id="KW-0479">Metal-binding</keyword>
<evidence type="ECO:0000313" key="5">
    <source>
        <dbReference type="Proteomes" id="UP000275408"/>
    </source>
</evidence>
<dbReference type="GO" id="GO:0008270">
    <property type="term" value="F:zinc ion binding"/>
    <property type="evidence" value="ECO:0007669"/>
    <property type="project" value="UniProtKB-KW"/>
</dbReference>
<dbReference type="AlphaFoldDB" id="A0A3M6U4G9"/>
<comment type="caution">
    <text evidence="4">The sequence shown here is derived from an EMBL/GenBank/DDBJ whole genome shotgun (WGS) entry which is preliminary data.</text>
</comment>
<dbReference type="EMBL" id="RCHS01002271">
    <property type="protein sequence ID" value="RMX48496.1"/>
    <property type="molecule type" value="Genomic_DNA"/>
</dbReference>
<evidence type="ECO:0000313" key="4">
    <source>
        <dbReference type="EMBL" id="RMX48496.1"/>
    </source>
</evidence>